<gene>
    <name evidence="2" type="ORF">GGX14DRAFT_481140</name>
</gene>
<evidence type="ECO:0000256" key="1">
    <source>
        <dbReference type="SAM" id="SignalP"/>
    </source>
</evidence>
<organism evidence="2 3">
    <name type="scientific">Mycena pura</name>
    <dbReference type="NCBI Taxonomy" id="153505"/>
    <lineage>
        <taxon>Eukaryota</taxon>
        <taxon>Fungi</taxon>
        <taxon>Dikarya</taxon>
        <taxon>Basidiomycota</taxon>
        <taxon>Agaricomycotina</taxon>
        <taxon>Agaricomycetes</taxon>
        <taxon>Agaricomycetidae</taxon>
        <taxon>Agaricales</taxon>
        <taxon>Marasmiineae</taxon>
        <taxon>Mycenaceae</taxon>
        <taxon>Mycena</taxon>
    </lineage>
</organism>
<evidence type="ECO:0000313" key="2">
    <source>
        <dbReference type="EMBL" id="KAJ7191748.1"/>
    </source>
</evidence>
<keyword evidence="3" id="KW-1185">Reference proteome</keyword>
<dbReference type="Proteomes" id="UP001219525">
    <property type="component" value="Unassembled WGS sequence"/>
</dbReference>
<proteinExistence type="predicted"/>
<evidence type="ECO:0000313" key="3">
    <source>
        <dbReference type="Proteomes" id="UP001219525"/>
    </source>
</evidence>
<dbReference type="AlphaFoldDB" id="A0AAD6UP45"/>
<name>A0AAD6UP45_9AGAR</name>
<feature type="signal peptide" evidence="1">
    <location>
        <begin position="1"/>
        <end position="27"/>
    </location>
</feature>
<dbReference type="EMBL" id="JARJCW010000129">
    <property type="protein sequence ID" value="KAJ7191748.1"/>
    <property type="molecule type" value="Genomic_DNA"/>
</dbReference>
<sequence>MSGERSGWLGLIRLAMLPVAFDPGSLGEESDRLADAFLRERTAAARAVCIAALELEERNPDDENDYEPLTVVVRKTNSPGICPAHSRPIRLCRTYRPRCDYRGMAAVADSQGM</sequence>
<keyword evidence="1" id="KW-0732">Signal</keyword>
<feature type="chain" id="PRO_5042070771" evidence="1">
    <location>
        <begin position="28"/>
        <end position="113"/>
    </location>
</feature>
<accession>A0AAD6UP45</accession>
<reference evidence="2" key="1">
    <citation type="submission" date="2023-03" db="EMBL/GenBank/DDBJ databases">
        <title>Massive genome expansion in bonnet fungi (Mycena s.s.) driven by repeated elements and novel gene families across ecological guilds.</title>
        <authorList>
            <consortium name="Lawrence Berkeley National Laboratory"/>
            <person name="Harder C.B."/>
            <person name="Miyauchi S."/>
            <person name="Viragh M."/>
            <person name="Kuo A."/>
            <person name="Thoen E."/>
            <person name="Andreopoulos B."/>
            <person name="Lu D."/>
            <person name="Skrede I."/>
            <person name="Drula E."/>
            <person name="Henrissat B."/>
            <person name="Morin E."/>
            <person name="Kohler A."/>
            <person name="Barry K."/>
            <person name="LaButti K."/>
            <person name="Morin E."/>
            <person name="Salamov A."/>
            <person name="Lipzen A."/>
            <person name="Mereny Z."/>
            <person name="Hegedus B."/>
            <person name="Baldrian P."/>
            <person name="Stursova M."/>
            <person name="Weitz H."/>
            <person name="Taylor A."/>
            <person name="Grigoriev I.V."/>
            <person name="Nagy L.G."/>
            <person name="Martin F."/>
            <person name="Kauserud H."/>
        </authorList>
    </citation>
    <scope>NUCLEOTIDE SEQUENCE</scope>
    <source>
        <strain evidence="2">9144</strain>
    </source>
</reference>
<comment type="caution">
    <text evidence="2">The sequence shown here is derived from an EMBL/GenBank/DDBJ whole genome shotgun (WGS) entry which is preliminary data.</text>
</comment>
<protein>
    <submittedName>
        <fullName evidence="2">Uncharacterized protein</fullName>
    </submittedName>
</protein>